<keyword evidence="1" id="KW-0472">Membrane</keyword>
<feature type="transmembrane region" description="Helical" evidence="1">
    <location>
        <begin position="12"/>
        <end position="34"/>
    </location>
</feature>
<dbReference type="AlphaFoldDB" id="A0A0J8XZC0"/>
<feature type="transmembrane region" description="Helical" evidence="1">
    <location>
        <begin position="74"/>
        <end position="94"/>
    </location>
</feature>
<protein>
    <submittedName>
        <fullName evidence="2">Uncharacterized protein</fullName>
    </submittedName>
</protein>
<keyword evidence="3" id="KW-1185">Reference proteome</keyword>
<gene>
    <name evidence="2" type="ORF">C9I94_05020</name>
</gene>
<accession>A0A0J8XZC0</accession>
<reference evidence="2 3" key="1">
    <citation type="submission" date="2018-01" db="EMBL/GenBank/DDBJ databases">
        <title>Whole genome sequencing of Histamine producing bacteria.</title>
        <authorList>
            <person name="Butler K."/>
        </authorList>
    </citation>
    <scope>NUCLEOTIDE SEQUENCE [LARGE SCALE GENOMIC DNA]</scope>
    <source>
        <strain evidence="2 3">DSM 24669</strain>
    </source>
</reference>
<feature type="transmembrane region" description="Helical" evidence="1">
    <location>
        <begin position="40"/>
        <end position="62"/>
    </location>
</feature>
<organism evidence="2 3">
    <name type="scientific">Photobacterium swingsii</name>
    <dbReference type="NCBI Taxonomy" id="680026"/>
    <lineage>
        <taxon>Bacteria</taxon>
        <taxon>Pseudomonadati</taxon>
        <taxon>Pseudomonadota</taxon>
        <taxon>Gammaproteobacteria</taxon>
        <taxon>Vibrionales</taxon>
        <taxon>Vibrionaceae</taxon>
        <taxon>Photobacterium</taxon>
    </lineage>
</organism>
<dbReference type="EMBL" id="PYLZ01000002">
    <property type="protein sequence ID" value="PSW25928.1"/>
    <property type="molecule type" value="Genomic_DNA"/>
</dbReference>
<dbReference type="Proteomes" id="UP000240481">
    <property type="component" value="Unassembled WGS sequence"/>
</dbReference>
<evidence type="ECO:0000313" key="3">
    <source>
        <dbReference type="Proteomes" id="UP000240481"/>
    </source>
</evidence>
<dbReference type="RefSeq" id="WP_048898486.1">
    <property type="nucleotide sequence ID" value="NZ_AP024852.1"/>
</dbReference>
<sequence>MTNKTFLTLHGSIYFVFALALFFVPSMMWPMYGVEINDQYAYFLSQHTSIFLGGIAAVSLMLKDIEAGITAKKLLTALLISNMLGVIITVYAGVTGIFVGFGWSDPAFFTFLSVLTYLQLKKQ</sequence>
<evidence type="ECO:0000313" key="2">
    <source>
        <dbReference type="EMBL" id="PSW25928.1"/>
    </source>
</evidence>
<keyword evidence="1" id="KW-1133">Transmembrane helix</keyword>
<proteinExistence type="predicted"/>
<dbReference type="STRING" id="680026.AB733_09055"/>
<name>A0A0J8XZC0_9GAMM</name>
<keyword evidence="1" id="KW-0812">Transmembrane</keyword>
<evidence type="ECO:0000256" key="1">
    <source>
        <dbReference type="SAM" id="Phobius"/>
    </source>
</evidence>
<dbReference type="OrthoDB" id="1162181at2"/>
<comment type="caution">
    <text evidence="2">The sequence shown here is derived from an EMBL/GenBank/DDBJ whole genome shotgun (WGS) entry which is preliminary data.</text>
</comment>